<dbReference type="PANTHER" id="PTHR30086:SF20">
    <property type="entry name" value="ARGININE EXPORTER PROTEIN ARGO-RELATED"/>
    <property type="match status" value="1"/>
</dbReference>
<dbReference type="GO" id="GO:0015171">
    <property type="term" value="F:amino acid transmembrane transporter activity"/>
    <property type="evidence" value="ECO:0007669"/>
    <property type="project" value="TreeGrafter"/>
</dbReference>
<dbReference type="EMBL" id="FMMM01000031">
    <property type="protein sequence ID" value="SCQ20051.1"/>
    <property type="molecule type" value="Genomic_DNA"/>
</dbReference>
<evidence type="ECO:0000313" key="10">
    <source>
        <dbReference type="Proteomes" id="UP000219259"/>
    </source>
</evidence>
<dbReference type="RefSeq" id="WP_060827520.1">
    <property type="nucleotide sequence ID" value="NZ_CAJPTF010000029.1"/>
</dbReference>
<organism evidence="8 9">
    <name type="scientific">Tannerella forsythia</name>
    <name type="common">Bacteroides forsythus</name>
    <dbReference type="NCBI Taxonomy" id="28112"/>
    <lineage>
        <taxon>Bacteria</taxon>
        <taxon>Pseudomonadati</taxon>
        <taxon>Bacteroidota</taxon>
        <taxon>Bacteroidia</taxon>
        <taxon>Bacteroidales</taxon>
        <taxon>Tannerellaceae</taxon>
        <taxon>Tannerella</taxon>
    </lineage>
</organism>
<dbReference type="InterPro" id="IPR001123">
    <property type="entry name" value="LeuE-type"/>
</dbReference>
<dbReference type="OrthoDB" id="7874789at2"/>
<dbReference type="Proteomes" id="UP000182057">
    <property type="component" value="Unassembled WGS sequence"/>
</dbReference>
<evidence type="ECO:0000256" key="4">
    <source>
        <dbReference type="ARBA" id="ARBA00022989"/>
    </source>
</evidence>
<evidence type="ECO:0000256" key="5">
    <source>
        <dbReference type="ARBA" id="ARBA00023136"/>
    </source>
</evidence>
<evidence type="ECO:0000256" key="6">
    <source>
        <dbReference type="SAM" id="Phobius"/>
    </source>
</evidence>
<keyword evidence="5 6" id="KW-0472">Membrane</keyword>
<sequence length="206" mass="22957">MIELFYTGVIIGILVSAPMGPIGMLCIQRTLSKGRWHGFVSGLGAALSDVLYAAFTGLFMGLVVNFVEAHQQPLRIFGSIMLGVFGYYIFRSNPVKQLKKNREHKMSFVQDFVSAFLLTFSNVLIVLLYIGLFARFAFVFSASVWDVPSGLGGIAVGAVLWWFFVTYIISKLRRWFNIRGIRILNQIVGSVILVLAVVGIVYAFIE</sequence>
<protein>
    <submittedName>
        <fullName evidence="8">LysE type translocator</fullName>
    </submittedName>
    <submittedName>
        <fullName evidence="7">Lysine transporter LysE</fullName>
    </submittedName>
</protein>
<feature type="transmembrane region" description="Helical" evidence="6">
    <location>
        <begin position="39"/>
        <end position="67"/>
    </location>
</feature>
<evidence type="ECO:0000256" key="2">
    <source>
        <dbReference type="ARBA" id="ARBA00022475"/>
    </source>
</evidence>
<feature type="transmembrane region" description="Helical" evidence="6">
    <location>
        <begin position="181"/>
        <end position="205"/>
    </location>
</feature>
<keyword evidence="2" id="KW-1003">Cell membrane</keyword>
<keyword evidence="4 6" id="KW-1133">Transmembrane helix</keyword>
<dbReference type="Pfam" id="PF01810">
    <property type="entry name" value="LysE"/>
    <property type="match status" value="1"/>
</dbReference>
<evidence type="ECO:0000313" key="9">
    <source>
        <dbReference type="Proteomes" id="UP000182057"/>
    </source>
</evidence>
<feature type="transmembrane region" description="Helical" evidence="6">
    <location>
        <begin position="111"/>
        <end position="138"/>
    </location>
</feature>
<dbReference type="Proteomes" id="UP000219259">
    <property type="component" value="Unassembled WGS sequence"/>
</dbReference>
<proteinExistence type="predicted"/>
<comment type="subcellular location">
    <subcellularLocation>
        <location evidence="1">Cell membrane</location>
        <topology evidence="1">Multi-pass membrane protein</topology>
    </subcellularLocation>
</comment>
<dbReference type="PANTHER" id="PTHR30086">
    <property type="entry name" value="ARGININE EXPORTER PROTEIN ARGO"/>
    <property type="match status" value="1"/>
</dbReference>
<keyword evidence="3 6" id="KW-0812">Transmembrane</keyword>
<reference evidence="8 9" key="1">
    <citation type="submission" date="2016-09" db="EMBL/GenBank/DDBJ databases">
        <authorList>
            <person name="Capua I."/>
            <person name="De Benedictis P."/>
            <person name="Joannis T."/>
            <person name="Lombin L.H."/>
            <person name="Cattoli G."/>
        </authorList>
    </citation>
    <scope>NUCLEOTIDE SEQUENCE [LARGE SCALE GENOMIC DNA]</scope>
    <source>
        <strain evidence="8 9">UB20</strain>
    </source>
</reference>
<reference evidence="7 10" key="2">
    <citation type="submission" date="2017-09" db="EMBL/GenBank/DDBJ databases">
        <title>Phase variable restriction modification systems are present in the genome sequences of periodontal pathogens Prevotella intermedia, Tannerella forsythia and Porphyromonas gingivalis.</title>
        <authorList>
            <person name="Haigh R.D."/>
            <person name="Crawford L."/>
            <person name="Ralph J."/>
            <person name="Wanford J."/>
            <person name="Vartoukian S.R."/>
            <person name="Hijazib K."/>
            <person name="Wade W."/>
            <person name="Oggioni M.R."/>
        </authorList>
    </citation>
    <scope>NUCLEOTIDE SEQUENCE [LARGE SCALE GENOMIC DNA]</scope>
    <source>
        <strain evidence="7 10">WW11663</strain>
    </source>
</reference>
<feature type="transmembrane region" description="Helical" evidence="6">
    <location>
        <begin position="6"/>
        <end position="27"/>
    </location>
</feature>
<feature type="transmembrane region" description="Helical" evidence="6">
    <location>
        <begin position="73"/>
        <end position="90"/>
    </location>
</feature>
<gene>
    <name evidence="7" type="ORF">CLI86_07140</name>
    <name evidence="8" type="ORF">TFUB20_00912</name>
</gene>
<evidence type="ECO:0000313" key="8">
    <source>
        <dbReference type="EMBL" id="SCQ20051.1"/>
    </source>
</evidence>
<dbReference type="AlphaFoldDB" id="A0A1D3UGX2"/>
<feature type="transmembrane region" description="Helical" evidence="6">
    <location>
        <begin position="150"/>
        <end position="169"/>
    </location>
</feature>
<dbReference type="EMBL" id="NSLJ01000015">
    <property type="protein sequence ID" value="PDP43723.1"/>
    <property type="molecule type" value="Genomic_DNA"/>
</dbReference>
<evidence type="ECO:0000313" key="7">
    <source>
        <dbReference type="EMBL" id="PDP43723.1"/>
    </source>
</evidence>
<name>A0A1D3UGX2_TANFO</name>
<evidence type="ECO:0000256" key="1">
    <source>
        <dbReference type="ARBA" id="ARBA00004651"/>
    </source>
</evidence>
<evidence type="ECO:0000256" key="3">
    <source>
        <dbReference type="ARBA" id="ARBA00022692"/>
    </source>
</evidence>
<accession>A0A1D3UGX2</accession>
<dbReference type="GO" id="GO:0005886">
    <property type="term" value="C:plasma membrane"/>
    <property type="evidence" value="ECO:0007669"/>
    <property type="project" value="UniProtKB-SubCell"/>
</dbReference>